<comment type="caution">
    <text evidence="8">The sequence shown here is derived from an EMBL/GenBank/DDBJ whole genome shotgun (WGS) entry which is preliminary data.</text>
</comment>
<feature type="transmembrane region" description="Helical" evidence="6">
    <location>
        <begin position="57"/>
        <end position="77"/>
    </location>
</feature>
<dbReference type="Proteomes" id="UP000664122">
    <property type="component" value="Unassembled WGS sequence"/>
</dbReference>
<feature type="transmembrane region" description="Helical" evidence="6">
    <location>
        <begin position="139"/>
        <end position="156"/>
    </location>
</feature>
<dbReference type="Gene3D" id="1.20.120.1220">
    <property type="match status" value="1"/>
</dbReference>
<reference evidence="8" key="1">
    <citation type="submission" date="2021-03" db="EMBL/GenBank/DDBJ databases">
        <title>Whole genome sequence of Jiella sp. CQZ9-1.</title>
        <authorList>
            <person name="Tuo L."/>
        </authorList>
    </citation>
    <scope>NUCLEOTIDE SEQUENCE</scope>
    <source>
        <strain evidence="8">CQZ9-1</strain>
    </source>
</reference>
<feature type="transmembrane region" description="Helical" evidence="6">
    <location>
        <begin position="30"/>
        <end position="50"/>
    </location>
</feature>
<dbReference type="PANTHER" id="PTHR36506:SF1">
    <property type="entry name" value="PREFLAGELLIN PEPTIDASE"/>
    <property type="match status" value="1"/>
</dbReference>
<keyword evidence="9" id="KW-1185">Reference proteome</keyword>
<dbReference type="Pfam" id="PF01478">
    <property type="entry name" value="Peptidase_A24"/>
    <property type="match status" value="1"/>
</dbReference>
<evidence type="ECO:0000256" key="5">
    <source>
        <dbReference type="ARBA" id="ARBA00023136"/>
    </source>
</evidence>
<evidence type="ECO:0000256" key="4">
    <source>
        <dbReference type="ARBA" id="ARBA00022989"/>
    </source>
</evidence>
<keyword evidence="3 6" id="KW-0812">Transmembrane</keyword>
<sequence>MTTALLLTVFPFAMIFSAMTDLLEMKIENWAMVVLALAFLPAAFLVGLSWQVLGLHILVGFMCLSATFGMFAAGWMGGGDAKLIAATALWFGPSMMVVEYLLMGALFGGVLTLLILTLRGKLLPATGFAFVDRLMEQKTGIPYGVALGVAGLYVYSHSFWMTAAVG</sequence>
<evidence type="ECO:0000256" key="3">
    <source>
        <dbReference type="ARBA" id="ARBA00022692"/>
    </source>
</evidence>
<protein>
    <submittedName>
        <fullName evidence="8">Prepilin peptidase</fullName>
    </submittedName>
</protein>
<evidence type="ECO:0000256" key="2">
    <source>
        <dbReference type="ARBA" id="ARBA00022475"/>
    </source>
</evidence>
<keyword evidence="5 6" id="KW-0472">Membrane</keyword>
<feature type="domain" description="Prepilin type IV endopeptidase peptidase" evidence="7">
    <location>
        <begin position="9"/>
        <end position="112"/>
    </location>
</feature>
<dbReference type="InterPro" id="IPR052218">
    <property type="entry name" value="Preflagellin_Peptidase"/>
</dbReference>
<name>A0A939FY82_9HYPH</name>
<keyword evidence="2" id="KW-1003">Cell membrane</keyword>
<evidence type="ECO:0000313" key="8">
    <source>
        <dbReference type="EMBL" id="MBO0662396.1"/>
    </source>
</evidence>
<evidence type="ECO:0000256" key="6">
    <source>
        <dbReference type="SAM" id="Phobius"/>
    </source>
</evidence>
<evidence type="ECO:0000259" key="7">
    <source>
        <dbReference type="Pfam" id="PF01478"/>
    </source>
</evidence>
<gene>
    <name evidence="8" type="ORF">J1C48_07410</name>
</gene>
<feature type="transmembrane region" description="Helical" evidence="6">
    <location>
        <begin position="97"/>
        <end position="118"/>
    </location>
</feature>
<keyword evidence="4 6" id="KW-1133">Transmembrane helix</keyword>
<dbReference type="GO" id="GO:0005886">
    <property type="term" value="C:plasma membrane"/>
    <property type="evidence" value="ECO:0007669"/>
    <property type="project" value="UniProtKB-SubCell"/>
</dbReference>
<organism evidence="8 9">
    <name type="scientific">Jiella flava</name>
    <dbReference type="NCBI Taxonomy" id="2816857"/>
    <lineage>
        <taxon>Bacteria</taxon>
        <taxon>Pseudomonadati</taxon>
        <taxon>Pseudomonadota</taxon>
        <taxon>Alphaproteobacteria</taxon>
        <taxon>Hyphomicrobiales</taxon>
        <taxon>Aurantimonadaceae</taxon>
        <taxon>Jiella</taxon>
    </lineage>
</organism>
<dbReference type="PANTHER" id="PTHR36506">
    <property type="entry name" value="PREFLAGELLIN PEPTIDASE"/>
    <property type="match status" value="1"/>
</dbReference>
<dbReference type="InterPro" id="IPR000045">
    <property type="entry name" value="Prepilin_IV_endopep_pep"/>
</dbReference>
<proteinExistence type="predicted"/>
<evidence type="ECO:0000256" key="1">
    <source>
        <dbReference type="ARBA" id="ARBA00004651"/>
    </source>
</evidence>
<accession>A0A939FY82</accession>
<evidence type="ECO:0000313" key="9">
    <source>
        <dbReference type="Proteomes" id="UP000664122"/>
    </source>
</evidence>
<dbReference type="EMBL" id="JAFMPP010000005">
    <property type="protein sequence ID" value="MBO0662396.1"/>
    <property type="molecule type" value="Genomic_DNA"/>
</dbReference>
<dbReference type="GO" id="GO:0004190">
    <property type="term" value="F:aspartic-type endopeptidase activity"/>
    <property type="evidence" value="ECO:0007669"/>
    <property type="project" value="InterPro"/>
</dbReference>
<dbReference type="AlphaFoldDB" id="A0A939FY82"/>
<comment type="subcellular location">
    <subcellularLocation>
        <location evidence="1">Cell membrane</location>
        <topology evidence="1">Multi-pass membrane protein</topology>
    </subcellularLocation>
</comment>